<keyword evidence="3 5" id="KW-0479">Metal-binding</keyword>
<protein>
    <submittedName>
        <fullName evidence="6">Oidioi.mRNA.OKI2018_I69.chr1.g2998.t1.cds</fullName>
    </submittedName>
</protein>
<dbReference type="InterPro" id="IPR036396">
    <property type="entry name" value="Cyt_P450_sf"/>
</dbReference>
<comment type="cofactor">
    <cofactor evidence="1">
        <name>heme</name>
        <dbReference type="ChEBI" id="CHEBI:30413"/>
    </cofactor>
</comment>
<proteinExistence type="inferred from homology"/>
<dbReference type="PRINTS" id="PR00385">
    <property type="entry name" value="P450"/>
</dbReference>
<evidence type="ECO:0000256" key="2">
    <source>
        <dbReference type="ARBA" id="ARBA00010617"/>
    </source>
</evidence>
<evidence type="ECO:0000256" key="1">
    <source>
        <dbReference type="ARBA" id="ARBA00001971"/>
    </source>
</evidence>
<dbReference type="Pfam" id="PF00067">
    <property type="entry name" value="p450"/>
    <property type="match status" value="1"/>
</dbReference>
<comment type="similarity">
    <text evidence="2 5">Belongs to the cytochrome P450 family.</text>
</comment>
<organism evidence="6 7">
    <name type="scientific">Oikopleura dioica</name>
    <name type="common">Tunicate</name>
    <dbReference type="NCBI Taxonomy" id="34765"/>
    <lineage>
        <taxon>Eukaryota</taxon>
        <taxon>Metazoa</taxon>
        <taxon>Chordata</taxon>
        <taxon>Tunicata</taxon>
        <taxon>Appendicularia</taxon>
        <taxon>Copelata</taxon>
        <taxon>Oikopleuridae</taxon>
        <taxon>Oikopleura</taxon>
    </lineage>
</organism>
<keyword evidence="7" id="KW-1185">Reference proteome</keyword>
<evidence type="ECO:0000256" key="5">
    <source>
        <dbReference type="RuleBase" id="RU000461"/>
    </source>
</evidence>
<dbReference type="PROSITE" id="PS00086">
    <property type="entry name" value="CYTOCHROME_P450"/>
    <property type="match status" value="1"/>
</dbReference>
<name>A0ABN7SSU4_OIKDI</name>
<dbReference type="EMBL" id="OU015566">
    <property type="protein sequence ID" value="CAG5106785.1"/>
    <property type="molecule type" value="Genomic_DNA"/>
</dbReference>
<dbReference type="PANTHER" id="PTHR24300:SF397">
    <property type="entry name" value="CYTOCHROME P450 2U1"/>
    <property type="match status" value="1"/>
</dbReference>
<dbReference type="Gene3D" id="1.10.630.10">
    <property type="entry name" value="Cytochrome P450"/>
    <property type="match status" value="1"/>
</dbReference>
<accession>A0ABN7SSU4</accession>
<reference evidence="6 7" key="1">
    <citation type="submission" date="2021-04" db="EMBL/GenBank/DDBJ databases">
        <authorList>
            <person name="Bliznina A."/>
        </authorList>
    </citation>
    <scope>NUCLEOTIDE SEQUENCE [LARGE SCALE GENOMIC DNA]</scope>
</reference>
<dbReference type="SUPFAM" id="SSF48264">
    <property type="entry name" value="Cytochrome P450"/>
    <property type="match status" value="1"/>
</dbReference>
<evidence type="ECO:0000313" key="7">
    <source>
        <dbReference type="Proteomes" id="UP001158576"/>
    </source>
</evidence>
<dbReference type="InterPro" id="IPR017972">
    <property type="entry name" value="Cyt_P450_CS"/>
</dbReference>
<keyword evidence="5" id="KW-0560">Oxidoreductase</keyword>
<keyword evidence="4 5" id="KW-0408">Iron</keyword>
<dbReference type="PRINTS" id="PR00463">
    <property type="entry name" value="EP450I"/>
</dbReference>
<gene>
    <name evidence="6" type="ORF">OKIOD_LOCUS11763</name>
</gene>
<evidence type="ECO:0000256" key="3">
    <source>
        <dbReference type="ARBA" id="ARBA00022723"/>
    </source>
</evidence>
<dbReference type="InterPro" id="IPR002401">
    <property type="entry name" value="Cyt_P450_E_grp-I"/>
</dbReference>
<dbReference type="PANTHER" id="PTHR24300">
    <property type="entry name" value="CYTOCHROME P450 508A4-RELATED"/>
    <property type="match status" value="1"/>
</dbReference>
<dbReference type="Proteomes" id="UP001158576">
    <property type="component" value="Chromosome 1"/>
</dbReference>
<evidence type="ECO:0000313" key="6">
    <source>
        <dbReference type="EMBL" id="CAG5106785.1"/>
    </source>
</evidence>
<keyword evidence="5" id="KW-0349">Heme</keyword>
<keyword evidence="5" id="KW-0503">Monooxygenase</keyword>
<evidence type="ECO:0000256" key="4">
    <source>
        <dbReference type="ARBA" id="ARBA00023004"/>
    </source>
</evidence>
<dbReference type="InterPro" id="IPR050182">
    <property type="entry name" value="Cytochrome_P450_fam2"/>
</dbReference>
<sequence>MDNLREQLHYFLFDRDGDLLYEIGAVAVAYGIYKIAYIILKNTVFHPIPTFPYPQTRDENFKVIKNALEEGTLPKIFRPHFFPGSTFSNFYVITDFEIMKEAFSKRSMSNRQFSERFECTIKNMLRRKDYHEIAKSILDENDQLLKNGVGNLAGIAEGRYDQFHKKIRAQWHDTMKRLVGKNKLAEIIQASTENVCLHLERLGSDPSGIDPRRIFMNGSINVTSGLAFGINYDFEDPEFLKIADYVDSFFVGVLHFILKCICNNALPLWTLIKKNHENHEKISQSDFYNKLWLKTPLKHFEDALPLFHSYVFKIIKEQQKTLDPANPRNLLDTLLIEASRDPEWGYFTLAATIVALYLAATDTLANTLTWLSLVLADHPEVQEKIYEELKSAREKDNDLIKENCPFTRSVLLESRRLNPIAETLVHVASEDTQVKGFTFPNNSQIIGSLAAVMHDPKNFPEPSKFIPDRFIDENGEFVNDPKVCGFSVGLRNCIGKSLAIEEYFAFGTSMVENFEIKRIAGNMDIADHPGLRIPKDDIRLQFIRRKNKA</sequence>
<dbReference type="InterPro" id="IPR001128">
    <property type="entry name" value="Cyt_P450"/>
</dbReference>